<proteinExistence type="predicted"/>
<organism evidence="3 4">
    <name type="scientific">Micromonospora phaseoli</name>
    <dbReference type="NCBI Taxonomy" id="1144548"/>
    <lineage>
        <taxon>Bacteria</taxon>
        <taxon>Bacillati</taxon>
        <taxon>Actinomycetota</taxon>
        <taxon>Actinomycetes</taxon>
        <taxon>Micromonosporales</taxon>
        <taxon>Micromonosporaceae</taxon>
        <taxon>Micromonospora</taxon>
    </lineage>
</organism>
<dbReference type="GO" id="GO:0008270">
    <property type="term" value="F:zinc ion binding"/>
    <property type="evidence" value="ECO:0007669"/>
    <property type="project" value="UniProtKB-KW"/>
</dbReference>
<keyword evidence="4" id="KW-1185">Reference proteome</keyword>
<sequence>MPHFEPRSPDAGGVILARLDGRVAVRIDIDALRAAAGAVACEVAEQLRSAGQPDAIVPVGGGASCTIREAGQPPYDVWVGITADGFTAECDCPTPTELCGHAVTLADAALAAGFAWSSLAMPPSAEEVDSRVAELADLAGSIPARRLALLVAEWAAADRVLETRLLGYAGRLAPLTDAELADVGRMIDNLAHEATSGHRWDLHDVEKAGRAIVEEVRVLSQHPASPEALLVVERAARAWDGLAGHLYDAWETYEEEPAEIGGALRAAHIQLCEQVQPDPDELADRLTEIIEAAEVESCLDEPGDYLAVLGRDRVRRLRRRR</sequence>
<evidence type="ECO:0000259" key="2">
    <source>
        <dbReference type="PROSITE" id="PS50966"/>
    </source>
</evidence>
<dbReference type="AlphaFoldDB" id="A0A1H7D826"/>
<dbReference type="Proteomes" id="UP000198707">
    <property type="component" value="Unassembled WGS sequence"/>
</dbReference>
<dbReference type="InterPro" id="IPR007527">
    <property type="entry name" value="Znf_SWIM"/>
</dbReference>
<name>A0A1H7D826_9ACTN</name>
<dbReference type="EMBL" id="FNYV01000012">
    <property type="protein sequence ID" value="SEJ97941.1"/>
    <property type="molecule type" value="Genomic_DNA"/>
</dbReference>
<feature type="domain" description="SWIM-type" evidence="2">
    <location>
        <begin position="75"/>
        <end position="110"/>
    </location>
</feature>
<dbReference type="PROSITE" id="PS50966">
    <property type="entry name" value="ZF_SWIM"/>
    <property type="match status" value="1"/>
</dbReference>
<evidence type="ECO:0000313" key="3">
    <source>
        <dbReference type="EMBL" id="SEJ97941.1"/>
    </source>
</evidence>
<reference evidence="4" key="1">
    <citation type="submission" date="2016-10" db="EMBL/GenBank/DDBJ databases">
        <authorList>
            <person name="Varghese N."/>
            <person name="Submissions S."/>
        </authorList>
    </citation>
    <scope>NUCLEOTIDE SEQUENCE [LARGE SCALE GENOMIC DNA]</scope>
    <source>
        <strain evidence="4">CGMCC 4.7038</strain>
    </source>
</reference>
<keyword evidence="1" id="KW-0862">Zinc</keyword>
<gene>
    <name evidence="3" type="ORF">SAMN05443287_11286</name>
</gene>
<evidence type="ECO:0000256" key="1">
    <source>
        <dbReference type="PROSITE-ProRule" id="PRU00325"/>
    </source>
</evidence>
<protein>
    <recommendedName>
        <fullName evidence="2">SWIM-type domain-containing protein</fullName>
    </recommendedName>
</protein>
<keyword evidence="1" id="KW-0863">Zinc-finger</keyword>
<keyword evidence="1" id="KW-0479">Metal-binding</keyword>
<evidence type="ECO:0000313" key="4">
    <source>
        <dbReference type="Proteomes" id="UP000198707"/>
    </source>
</evidence>
<accession>A0A1H7D826</accession>